<name>A0A3G6RIM9_CHRLC</name>
<dbReference type="InterPro" id="IPR036942">
    <property type="entry name" value="Beta-barrel_TonB_sf"/>
</dbReference>
<sequence length="823" mass="90757">MKQLSILLTLLFSVLMVNAQEAEGQGKISGRLVDSKTGKPISYASIGVLNPDNKEVNGTTSNEKGEFSIDHMTTGSYKVAIFYAGYKNKTTADIQIDPAHSNVNLGDIQLINGETVLEGVTIVGKKSVIENKVDKIVFNAANDVTSQNGAAIDVLRKVPQVTVDADGNVELQGNSNIRFLINGKPSSIFGNSLADALASIPANQIKSIEVVSSPGAKYDAQGTGGIINIVLKDNKVKGINGIVNASAGTLFETGSVNLNYKNNSFSMNAFFSGNAQLKARTPFSQDRTSRDPAANTGTHLMQDGYTDFERHGYRTGLGFDWTLSKSSALSGSLSYNNFSNKNTGLINQQQFITDYNTSTVTSIIGSRTTDNRSSVHSVDGSLSFRKTFQKEGQELTADYVFSFGSPTTSYFQTQSLSGAASPYNGISGNNPGTDNSHNLSVDYVHPLNENVIFEMGAKTVQQHITNATEVHVLNTTSGQYEADPLQSYHLNYDMGIYAAYFSSKLKIFNWLDVRAGLRYEYTTLKIDFPNTNIPSYGLLVPSFILSHKFESGETIKLSYTRRVERPEYTELNPFLNISDPHNITTGNPALKPEIGDNMELGYTKNFANGGNISLSMVERINSQDLKQITTFYPTFTANGTEYTNVSVTARDNIGKEYNSGGIISLSLPFLHNKMNLRSNMMVFHRYIMSHTYVGNLDMGMRYRLNLNLNYQFPKNFILEVFGNYNSAAKNIQGKNPESITYTLAGRKEFWNKKASLGFTITNPFNKYIRQVTTVSTGDYDSYSVRELPYRSFGISFSYKFGKMDFKKEKDMSNEYLNGPGTGS</sequence>
<dbReference type="InterPro" id="IPR039426">
    <property type="entry name" value="TonB-dep_rcpt-like"/>
</dbReference>
<evidence type="ECO:0000256" key="7">
    <source>
        <dbReference type="ARBA" id="ARBA00023237"/>
    </source>
</evidence>
<dbReference type="InterPro" id="IPR037066">
    <property type="entry name" value="Plug_dom_sf"/>
</dbReference>
<dbReference type="GO" id="GO:0044718">
    <property type="term" value="P:siderophore transmembrane transport"/>
    <property type="evidence" value="ECO:0007669"/>
    <property type="project" value="TreeGrafter"/>
</dbReference>
<dbReference type="Gene3D" id="2.60.40.1120">
    <property type="entry name" value="Carboxypeptidase-like, regulatory domain"/>
    <property type="match status" value="1"/>
</dbReference>
<comment type="caution">
    <text evidence="8">The sequence shown here is derived from an EMBL/GenBank/DDBJ whole genome shotgun (WGS) entry which is preliminary data.</text>
</comment>
<keyword evidence="8" id="KW-0675">Receptor</keyword>
<organism evidence="8 9">
    <name type="scientific">Chryseobacterium lactis</name>
    <dbReference type="NCBI Taxonomy" id="1241981"/>
    <lineage>
        <taxon>Bacteria</taxon>
        <taxon>Pseudomonadati</taxon>
        <taxon>Bacteroidota</taxon>
        <taxon>Flavobacteriia</taxon>
        <taxon>Flavobacteriales</taxon>
        <taxon>Weeksellaceae</taxon>
        <taxon>Chryseobacterium group</taxon>
        <taxon>Chryseobacterium</taxon>
    </lineage>
</organism>
<evidence type="ECO:0000256" key="1">
    <source>
        <dbReference type="ARBA" id="ARBA00004571"/>
    </source>
</evidence>
<protein>
    <submittedName>
        <fullName evidence="8">TonB-dependent receptor</fullName>
    </submittedName>
</protein>
<dbReference type="Gene3D" id="2.170.130.10">
    <property type="entry name" value="TonB-dependent receptor, plug domain"/>
    <property type="match status" value="1"/>
</dbReference>
<dbReference type="EMBL" id="PPEH01000002">
    <property type="protein sequence ID" value="PNW14553.1"/>
    <property type="molecule type" value="Genomic_DNA"/>
</dbReference>
<keyword evidence="6" id="KW-0472">Membrane</keyword>
<dbReference type="SUPFAM" id="SSF49464">
    <property type="entry name" value="Carboxypeptidase regulatory domain-like"/>
    <property type="match status" value="1"/>
</dbReference>
<evidence type="ECO:0000313" key="9">
    <source>
        <dbReference type="Proteomes" id="UP000236262"/>
    </source>
</evidence>
<dbReference type="RefSeq" id="WP_103290012.1">
    <property type="nucleotide sequence ID" value="NZ_CP033924.1"/>
</dbReference>
<evidence type="ECO:0000256" key="3">
    <source>
        <dbReference type="ARBA" id="ARBA00022452"/>
    </source>
</evidence>
<evidence type="ECO:0000256" key="6">
    <source>
        <dbReference type="ARBA" id="ARBA00023136"/>
    </source>
</evidence>
<dbReference type="GO" id="GO:0015344">
    <property type="term" value="F:siderophore uptake transmembrane transporter activity"/>
    <property type="evidence" value="ECO:0007669"/>
    <property type="project" value="TreeGrafter"/>
</dbReference>
<dbReference type="InterPro" id="IPR012910">
    <property type="entry name" value="Plug_dom"/>
</dbReference>
<dbReference type="Gene3D" id="2.40.170.20">
    <property type="entry name" value="TonB-dependent receptor, beta-barrel domain"/>
    <property type="match status" value="1"/>
</dbReference>
<evidence type="ECO:0000313" key="8">
    <source>
        <dbReference type="EMBL" id="PNW14553.1"/>
    </source>
</evidence>
<gene>
    <name evidence="8" type="ORF">C1637_06215</name>
</gene>
<dbReference type="SUPFAM" id="SSF56935">
    <property type="entry name" value="Porins"/>
    <property type="match status" value="1"/>
</dbReference>
<dbReference type="AlphaFoldDB" id="A0A3G6RIM9"/>
<evidence type="ECO:0000256" key="2">
    <source>
        <dbReference type="ARBA" id="ARBA00022448"/>
    </source>
</evidence>
<evidence type="ECO:0000256" key="5">
    <source>
        <dbReference type="ARBA" id="ARBA00022729"/>
    </source>
</evidence>
<proteinExistence type="predicted"/>
<keyword evidence="5" id="KW-0732">Signal</keyword>
<dbReference type="PANTHER" id="PTHR30069">
    <property type="entry name" value="TONB-DEPENDENT OUTER MEMBRANE RECEPTOR"/>
    <property type="match status" value="1"/>
</dbReference>
<dbReference type="PANTHER" id="PTHR30069:SF29">
    <property type="entry name" value="HEMOGLOBIN AND HEMOGLOBIN-HAPTOGLOBIN-BINDING PROTEIN 1-RELATED"/>
    <property type="match status" value="1"/>
</dbReference>
<keyword evidence="4" id="KW-0812">Transmembrane</keyword>
<accession>A0A3G6RIM9</accession>
<keyword evidence="2" id="KW-0813">Transport</keyword>
<dbReference type="InterPro" id="IPR008969">
    <property type="entry name" value="CarboxyPept-like_regulatory"/>
</dbReference>
<reference evidence="8 9" key="1">
    <citation type="submission" date="2018-01" db="EMBL/GenBank/DDBJ databases">
        <title>Draft genome sequences of Chryseobacterium lactis NCTC11390, Chryseobacterium oncorhynchi 701B-08, and Chryseobacterium viscerum 687B-08.</title>
        <authorList>
            <person name="Jeong J.-J."/>
            <person name="Lee Y.J."/>
            <person name="Park B."/>
            <person name="Choi I.-G."/>
            <person name="Kim K.D."/>
        </authorList>
    </citation>
    <scope>NUCLEOTIDE SEQUENCE [LARGE SCALE GENOMIC DNA]</scope>
    <source>
        <strain evidence="8 9">NCTC11390</strain>
    </source>
</reference>
<dbReference type="InterPro" id="IPR041700">
    <property type="entry name" value="OMP_b-brl_3"/>
</dbReference>
<comment type="subcellular location">
    <subcellularLocation>
        <location evidence="1">Cell outer membrane</location>
        <topology evidence="1">Multi-pass membrane protein</topology>
    </subcellularLocation>
</comment>
<dbReference type="Pfam" id="PF07715">
    <property type="entry name" value="Plug"/>
    <property type="match status" value="1"/>
</dbReference>
<dbReference type="Proteomes" id="UP000236262">
    <property type="component" value="Unassembled WGS sequence"/>
</dbReference>
<keyword evidence="3" id="KW-1134">Transmembrane beta strand</keyword>
<keyword evidence="7" id="KW-0998">Cell outer membrane</keyword>
<dbReference type="GO" id="GO:0009279">
    <property type="term" value="C:cell outer membrane"/>
    <property type="evidence" value="ECO:0007669"/>
    <property type="project" value="UniProtKB-SubCell"/>
</dbReference>
<dbReference type="Pfam" id="PF13620">
    <property type="entry name" value="CarboxypepD_reg"/>
    <property type="match status" value="1"/>
</dbReference>
<dbReference type="OrthoDB" id="8764943at2"/>
<evidence type="ECO:0000256" key="4">
    <source>
        <dbReference type="ARBA" id="ARBA00022692"/>
    </source>
</evidence>
<dbReference type="Pfam" id="PF14905">
    <property type="entry name" value="OMP_b-brl_3"/>
    <property type="match status" value="1"/>
</dbReference>